<reference evidence="6 7" key="1">
    <citation type="journal article" date="2006" name="Science">
        <title>Phytophthora genome sequences uncover evolutionary origins and mechanisms of pathogenesis.</title>
        <authorList>
            <person name="Tyler B.M."/>
            <person name="Tripathy S."/>
            <person name="Zhang X."/>
            <person name="Dehal P."/>
            <person name="Jiang R.H."/>
            <person name="Aerts A."/>
            <person name="Arredondo F.D."/>
            <person name="Baxter L."/>
            <person name="Bensasson D."/>
            <person name="Beynon J.L."/>
            <person name="Chapman J."/>
            <person name="Damasceno C.M."/>
            <person name="Dorrance A.E."/>
            <person name="Dou D."/>
            <person name="Dickerman A.W."/>
            <person name="Dubchak I.L."/>
            <person name="Garbelotto M."/>
            <person name="Gijzen M."/>
            <person name="Gordon S.G."/>
            <person name="Govers F."/>
            <person name="Grunwald N.J."/>
            <person name="Huang W."/>
            <person name="Ivors K.L."/>
            <person name="Jones R.W."/>
            <person name="Kamoun S."/>
            <person name="Krampis K."/>
            <person name="Lamour K.H."/>
            <person name="Lee M.K."/>
            <person name="McDonald W.H."/>
            <person name="Medina M."/>
            <person name="Meijer H.J."/>
            <person name="Nordberg E.K."/>
            <person name="Maclean D.J."/>
            <person name="Ospina-Giraldo M.D."/>
            <person name="Morris P.F."/>
            <person name="Phuntumart V."/>
            <person name="Putnam N.H."/>
            <person name="Rash S."/>
            <person name="Rose J.K."/>
            <person name="Sakihama Y."/>
            <person name="Salamov A.A."/>
            <person name="Savidor A."/>
            <person name="Scheuring C.F."/>
            <person name="Smith B.M."/>
            <person name="Sobral B.W."/>
            <person name="Terry A."/>
            <person name="Torto-Alalibo T.A."/>
            <person name="Win J."/>
            <person name="Xu Z."/>
            <person name="Zhang H."/>
            <person name="Grigoriev I.V."/>
            <person name="Rokhsar D.S."/>
            <person name="Boore J.L."/>
        </authorList>
    </citation>
    <scope>NUCLEOTIDE SEQUENCE [LARGE SCALE GENOMIC DNA]</scope>
    <source>
        <strain evidence="6 7">P6497</strain>
    </source>
</reference>
<dbReference type="EMBL" id="JH159156">
    <property type="protein sequence ID" value="EGZ13533.1"/>
    <property type="molecule type" value="Genomic_DNA"/>
</dbReference>
<proteinExistence type="inferred from homology"/>
<dbReference type="Pfam" id="PF16810">
    <property type="entry name" value="RXLR"/>
    <property type="match status" value="1"/>
</dbReference>
<keyword evidence="7" id="KW-1185">Reference proteome</keyword>
<evidence type="ECO:0000256" key="3">
    <source>
        <dbReference type="ARBA" id="ARBA00022525"/>
    </source>
</evidence>
<comment type="domain">
    <text evidence="5">The RxLR-dEER motif acts to carry the protein into the host cell cytoplasm through binding to cell surface phosphatidylinositol-3-phosphate.</text>
</comment>
<evidence type="ECO:0000256" key="2">
    <source>
        <dbReference type="ARBA" id="ARBA00010400"/>
    </source>
</evidence>
<comment type="function">
    <text evidence="5">Effector that suppresses plant defense responses during pathogen infection.</text>
</comment>
<keyword evidence="3 5" id="KW-0964">Secreted</keyword>
<name>G4ZUQ9_PHYSP</name>
<evidence type="ECO:0000256" key="4">
    <source>
        <dbReference type="ARBA" id="ARBA00022729"/>
    </source>
</evidence>
<evidence type="ECO:0000313" key="6">
    <source>
        <dbReference type="EMBL" id="EGZ13533.1"/>
    </source>
</evidence>
<protein>
    <recommendedName>
        <fullName evidence="5">RxLR effector protein</fullName>
    </recommendedName>
</protein>
<keyword evidence="4 5" id="KW-0732">Signal</keyword>
<accession>G4ZUQ9</accession>
<dbReference type="PROSITE" id="PS51257">
    <property type="entry name" value="PROKAR_LIPOPROTEIN"/>
    <property type="match status" value="1"/>
</dbReference>
<evidence type="ECO:0000313" key="7">
    <source>
        <dbReference type="Proteomes" id="UP000002640"/>
    </source>
</evidence>
<dbReference type="Proteomes" id="UP000002640">
    <property type="component" value="Unassembled WGS sequence"/>
</dbReference>
<dbReference type="InterPro" id="IPR031825">
    <property type="entry name" value="RXLR"/>
</dbReference>
<feature type="signal peptide" evidence="5">
    <location>
        <begin position="1"/>
        <end position="25"/>
    </location>
</feature>
<evidence type="ECO:0000256" key="1">
    <source>
        <dbReference type="ARBA" id="ARBA00004613"/>
    </source>
</evidence>
<sequence length="124" mass="14125">MRLFNTTLVVLAAVLLASCPSVSQADQIGVSTADGVHSSHDVASEDKRFLRRHQTAVDKAELDNEERKWGLLSANRLTRMKDDELYRFKSFKKWKNHGYTADDVSTEVPPSLFELYAAFRRMYG</sequence>
<dbReference type="InParanoid" id="G4ZUQ9"/>
<dbReference type="RefSeq" id="XP_009530962.1">
    <property type="nucleotide sequence ID" value="XM_009532667.1"/>
</dbReference>
<comment type="subcellular location">
    <subcellularLocation>
        <location evidence="1 5">Secreted</location>
    </subcellularLocation>
</comment>
<comment type="similarity">
    <text evidence="2 5">Belongs to the RxLR effector family.</text>
</comment>
<dbReference type="KEGG" id="psoj:PHYSODRAFT_286621"/>
<feature type="chain" id="PRO_5028507417" description="RxLR effector protein" evidence="5">
    <location>
        <begin position="26"/>
        <end position="124"/>
    </location>
</feature>
<dbReference type="GeneID" id="20640420"/>
<dbReference type="AlphaFoldDB" id="G4ZUQ9"/>
<gene>
    <name evidence="6" type="primary">Avh1b-64</name>
    <name evidence="6" type="ORF">PHYSODRAFT_286621</name>
</gene>
<evidence type="ECO:0000256" key="5">
    <source>
        <dbReference type="RuleBase" id="RU367124"/>
    </source>
</evidence>
<organism evidence="6 7">
    <name type="scientific">Phytophthora sojae (strain P6497)</name>
    <name type="common">Soybean stem and root rot agent</name>
    <name type="synonym">Phytophthora megasperma f. sp. glycines</name>
    <dbReference type="NCBI Taxonomy" id="1094619"/>
    <lineage>
        <taxon>Eukaryota</taxon>
        <taxon>Sar</taxon>
        <taxon>Stramenopiles</taxon>
        <taxon>Oomycota</taxon>
        <taxon>Peronosporomycetes</taxon>
        <taxon>Peronosporales</taxon>
        <taxon>Peronosporaceae</taxon>
        <taxon>Phytophthora</taxon>
    </lineage>
</organism>
<dbReference type="GO" id="GO:0005576">
    <property type="term" value="C:extracellular region"/>
    <property type="evidence" value="ECO:0007669"/>
    <property type="project" value="UniProtKB-SubCell"/>
</dbReference>